<gene>
    <name evidence="2" type="primary">csaB</name>
    <name evidence="2" type="ORF">GCM10011409_41810</name>
</gene>
<dbReference type="Proteomes" id="UP000621492">
    <property type="component" value="Unassembled WGS sequence"/>
</dbReference>
<dbReference type="AlphaFoldDB" id="A0A9W5X7X3"/>
<evidence type="ECO:0000259" key="1">
    <source>
        <dbReference type="Pfam" id="PF04230"/>
    </source>
</evidence>
<feature type="domain" description="Polysaccharide pyruvyl transferase" evidence="1">
    <location>
        <begin position="13"/>
        <end position="289"/>
    </location>
</feature>
<dbReference type="InterPro" id="IPR007345">
    <property type="entry name" value="Polysacch_pyruvyl_Trfase"/>
</dbReference>
<dbReference type="Pfam" id="PF04230">
    <property type="entry name" value="PS_pyruv_trans"/>
    <property type="match status" value="1"/>
</dbReference>
<keyword evidence="2" id="KW-0808">Transferase</keyword>
<dbReference type="SUPFAM" id="SSF53756">
    <property type="entry name" value="UDP-Glycosyltransferase/glycogen phosphorylase"/>
    <property type="match status" value="1"/>
</dbReference>
<comment type="caution">
    <text evidence="2">The sequence shown here is derived from an EMBL/GenBank/DDBJ whole genome shotgun (WGS) entry which is preliminary data.</text>
</comment>
<reference evidence="2" key="2">
    <citation type="submission" date="2020-09" db="EMBL/GenBank/DDBJ databases">
        <authorList>
            <person name="Sun Q."/>
            <person name="Zhou Y."/>
        </authorList>
    </citation>
    <scope>NUCLEOTIDE SEQUENCE</scope>
    <source>
        <strain evidence="2">CGMCC 1.15454</strain>
    </source>
</reference>
<dbReference type="InterPro" id="IPR019896">
    <property type="entry name" value="Polysacch_pyruvyl_Trfase_CsaB"/>
</dbReference>
<sequence length="368" mass="41650">MHIVVSGYYGFGNVGDEAILFSIIEQLRMVEPTIKITILSNNPEETKRTYQVNAVNRRKITEISQALRESDGLISGGGSLLQDKTGMLTIPYYTGIIKLAKWLQKPVFIYAQGMGPINGILSKWLVKYTLNNVEQITVRDEASQHLLTKIGVKHASTIVPDPVLGLDSSSYDHQWEPAHKFTQKFITVSVRDWPTNKPFTQKIASTLDQLVQDGYAVVFVPMHGEKDERKSQETAELMTEHSYISPANASLQAKIALIGESNLLIGMRLHSLIFSAINYTPFVAISYDPKIDAFASLCDQPVVGHVEEDNWDSQQLYHQTNHALHNKEFKRMELRKKVRTYQREARNTPELALAAFFGQRQKRPYSNV</sequence>
<dbReference type="EMBL" id="BMJD01000058">
    <property type="protein sequence ID" value="GGB60049.1"/>
    <property type="molecule type" value="Genomic_DNA"/>
</dbReference>
<dbReference type="PANTHER" id="PTHR36836:SF1">
    <property type="entry name" value="COLANIC ACID BIOSYNTHESIS PROTEIN WCAK"/>
    <property type="match status" value="1"/>
</dbReference>
<reference evidence="2" key="1">
    <citation type="journal article" date="2014" name="Int. J. Syst. Evol. Microbiol.">
        <title>Complete genome sequence of Corynebacterium casei LMG S-19264T (=DSM 44701T), isolated from a smear-ripened cheese.</title>
        <authorList>
            <consortium name="US DOE Joint Genome Institute (JGI-PGF)"/>
            <person name="Walter F."/>
            <person name="Albersmeier A."/>
            <person name="Kalinowski J."/>
            <person name="Ruckert C."/>
        </authorList>
    </citation>
    <scope>NUCLEOTIDE SEQUENCE</scope>
    <source>
        <strain evidence="2">CGMCC 1.15454</strain>
    </source>
</reference>
<name>A0A9W5X7X3_9BACI</name>
<evidence type="ECO:0000313" key="3">
    <source>
        <dbReference type="Proteomes" id="UP000621492"/>
    </source>
</evidence>
<accession>A0A9W5X7X3</accession>
<dbReference type="RefSeq" id="WP_188725829.1">
    <property type="nucleotide sequence ID" value="NZ_BMJD01000058.1"/>
</dbReference>
<protein>
    <submittedName>
        <fullName evidence="2">Polysaccharide pyruvyl transferase CsaB</fullName>
    </submittedName>
</protein>
<dbReference type="PANTHER" id="PTHR36836">
    <property type="entry name" value="COLANIC ACID BIOSYNTHESIS PROTEIN WCAK"/>
    <property type="match status" value="1"/>
</dbReference>
<organism evidence="2 3">
    <name type="scientific">Lentibacillus populi</name>
    <dbReference type="NCBI Taxonomy" id="1827502"/>
    <lineage>
        <taxon>Bacteria</taxon>
        <taxon>Bacillati</taxon>
        <taxon>Bacillota</taxon>
        <taxon>Bacilli</taxon>
        <taxon>Bacillales</taxon>
        <taxon>Bacillaceae</taxon>
        <taxon>Lentibacillus</taxon>
    </lineage>
</organism>
<dbReference type="GO" id="GO:0016740">
    <property type="term" value="F:transferase activity"/>
    <property type="evidence" value="ECO:0007669"/>
    <property type="project" value="UniProtKB-KW"/>
</dbReference>
<proteinExistence type="predicted"/>
<evidence type="ECO:0000313" key="2">
    <source>
        <dbReference type="EMBL" id="GGB60049.1"/>
    </source>
</evidence>
<dbReference type="NCBIfam" id="TIGR03609">
    <property type="entry name" value="S_layer_CsaB"/>
    <property type="match status" value="1"/>
</dbReference>
<keyword evidence="3" id="KW-1185">Reference proteome</keyword>